<keyword evidence="3" id="KW-1003">Cell membrane</keyword>
<dbReference type="PANTHER" id="PTHR32502">
    <property type="entry name" value="N-ACETYLGALACTOSAMINE PERMEASE II COMPONENT-RELATED"/>
    <property type="match status" value="1"/>
</dbReference>
<keyword evidence="5" id="KW-0598">Phosphotransferase system</keyword>
<evidence type="ECO:0000256" key="3">
    <source>
        <dbReference type="ARBA" id="ARBA00022475"/>
    </source>
</evidence>
<dbReference type="InterPro" id="IPR004700">
    <property type="entry name" value="PTS_IIC_man"/>
</dbReference>
<organism evidence="11 13">
    <name type="scientific">Enterococcus avium ATCC 14025</name>
    <dbReference type="NCBI Taxonomy" id="1140002"/>
    <lineage>
        <taxon>Bacteria</taxon>
        <taxon>Bacillati</taxon>
        <taxon>Bacillota</taxon>
        <taxon>Bacilli</taxon>
        <taxon>Lactobacillales</taxon>
        <taxon>Enterococcaceae</taxon>
        <taxon>Enterococcus</taxon>
    </lineage>
</organism>
<evidence type="ECO:0000256" key="9">
    <source>
        <dbReference type="SAM" id="Phobius"/>
    </source>
</evidence>
<keyword evidence="7 9" id="KW-1133">Transmembrane helix</keyword>
<dbReference type="PANTHER" id="PTHR32502:SF28">
    <property type="entry name" value="PHOSPHOTRANSFERASE SYSTEM SUGAR-SPECIFIC EIIC COMPONENT"/>
    <property type="match status" value="1"/>
</dbReference>
<dbReference type="GO" id="GO:0009401">
    <property type="term" value="P:phosphoenolpyruvate-dependent sugar phosphotransferase system"/>
    <property type="evidence" value="ECO:0007669"/>
    <property type="project" value="UniProtKB-KW"/>
</dbReference>
<feature type="transmembrane region" description="Helical" evidence="9">
    <location>
        <begin position="94"/>
        <end position="120"/>
    </location>
</feature>
<feature type="transmembrane region" description="Helical" evidence="9">
    <location>
        <begin position="33"/>
        <end position="56"/>
    </location>
</feature>
<evidence type="ECO:0000313" key="10">
    <source>
        <dbReference type="EMBL" id="EOT39742.1"/>
    </source>
</evidence>
<dbReference type="Proteomes" id="UP000014107">
    <property type="component" value="Unassembled WGS sequence"/>
</dbReference>
<dbReference type="AlphaFoldDB" id="A0AAV3ITA7"/>
<feature type="transmembrane region" description="Helical" evidence="9">
    <location>
        <begin position="207"/>
        <end position="235"/>
    </location>
</feature>
<dbReference type="EMBL" id="AHYV01000043">
    <property type="protein sequence ID" value="EOT39742.1"/>
    <property type="molecule type" value="Genomic_DNA"/>
</dbReference>
<dbReference type="InterPro" id="IPR050303">
    <property type="entry name" value="GatZ_KbaZ_carbometab"/>
</dbReference>
<keyword evidence="12" id="KW-1185">Reference proteome</keyword>
<keyword evidence="2" id="KW-0813">Transport</keyword>
<evidence type="ECO:0000256" key="2">
    <source>
        <dbReference type="ARBA" id="ARBA00022448"/>
    </source>
</evidence>
<evidence type="ECO:0000313" key="12">
    <source>
        <dbReference type="Proteomes" id="UP000014104"/>
    </source>
</evidence>
<dbReference type="GO" id="GO:0005886">
    <property type="term" value="C:plasma membrane"/>
    <property type="evidence" value="ECO:0007669"/>
    <property type="project" value="UniProtKB-SubCell"/>
</dbReference>
<keyword evidence="6 9" id="KW-0812">Transmembrane</keyword>
<evidence type="ECO:0000313" key="13">
    <source>
        <dbReference type="Proteomes" id="UP000014107"/>
    </source>
</evidence>
<evidence type="ECO:0000256" key="1">
    <source>
        <dbReference type="ARBA" id="ARBA00004651"/>
    </source>
</evidence>
<keyword evidence="8 9" id="KW-0472">Membrane</keyword>
<name>A0AAV3ITA7_ENTAV</name>
<feature type="transmembrane region" description="Helical" evidence="9">
    <location>
        <begin position="141"/>
        <end position="161"/>
    </location>
</feature>
<reference evidence="11 13" key="2">
    <citation type="submission" date="2013-03" db="EMBL/GenBank/DDBJ databases">
        <title>The Genome Sequence of Enterococcus avium ATCC_14025 (PacBio/Illumina hybrid assembly).</title>
        <authorList>
            <consortium name="The Broad Institute Genomics Platform"/>
            <consortium name="The Broad Institute Genome Sequencing Center for Infectious Disease"/>
            <person name="Earl A."/>
            <person name="Russ C."/>
            <person name="Gilmore M."/>
            <person name="Surin D."/>
            <person name="Walker B."/>
            <person name="Young S."/>
            <person name="Zeng Q."/>
            <person name="Gargeya S."/>
            <person name="Fitzgerald M."/>
            <person name="Haas B."/>
            <person name="Abouelleil A."/>
            <person name="Allen A.W."/>
            <person name="Alvarado L."/>
            <person name="Arachchi H.M."/>
            <person name="Berlin A.M."/>
            <person name="Chapman S.B."/>
            <person name="Gainer-Dewar J."/>
            <person name="Goldberg J."/>
            <person name="Griggs A."/>
            <person name="Gujja S."/>
            <person name="Hansen M."/>
            <person name="Howarth C."/>
            <person name="Imamovic A."/>
            <person name="Ireland A."/>
            <person name="Larimer J."/>
            <person name="McCowan C."/>
            <person name="Murphy C."/>
            <person name="Pearson M."/>
            <person name="Poon T.W."/>
            <person name="Priest M."/>
            <person name="Roberts A."/>
            <person name="Saif S."/>
            <person name="Shea T."/>
            <person name="Sisk P."/>
            <person name="Sykes S."/>
            <person name="Wortman J."/>
            <person name="Nusbaum C."/>
            <person name="Birren B."/>
        </authorList>
    </citation>
    <scope>NUCLEOTIDE SEQUENCE [LARGE SCALE GENOMIC DNA]</scope>
    <source>
        <strain evidence="11 13">ATCC 14025</strain>
    </source>
</reference>
<comment type="subcellular location">
    <subcellularLocation>
        <location evidence="1">Cell membrane</location>
        <topology evidence="1">Multi-pass membrane protein</topology>
    </subcellularLocation>
</comment>
<dbReference type="PROSITE" id="PS51106">
    <property type="entry name" value="PTS_EIIC_TYPE_4"/>
    <property type="match status" value="1"/>
</dbReference>
<evidence type="ECO:0000256" key="4">
    <source>
        <dbReference type="ARBA" id="ARBA00022597"/>
    </source>
</evidence>
<evidence type="ECO:0000313" key="11">
    <source>
        <dbReference type="EMBL" id="EOU15841.1"/>
    </source>
</evidence>
<evidence type="ECO:0008006" key="14">
    <source>
        <dbReference type="Google" id="ProtNLM"/>
    </source>
</evidence>
<dbReference type="EMBL" id="ASWL01000009">
    <property type="protein sequence ID" value="EOU15841.1"/>
    <property type="molecule type" value="Genomic_DNA"/>
</dbReference>
<dbReference type="RefSeq" id="WP_016181780.1">
    <property type="nucleotide sequence ID" value="NZ_KE136367.1"/>
</dbReference>
<sequence length="272" mass="28830">MELATWQIAILIIFSFFCILDNLTLVIGMQFPVIVGTIAGLIVGDVTLGLTIGATLQLMVLGVGTYGGASVPDFTTGAIVGTAFAHISGKGIEFALAIAVPVGLLMVQLDVLARFANTFFLHRIDKNIEELDTKGIARNTVLGMFPWGLSRAIPVGIMLIFGQKVVDVIVNDMPDWLMGGLKVAGGLLPVVGIAVLLKYLPTNKYIAYLIAGFFLAAYLKVPMLGVALVGFALAINHFNHKAGEDKNVETATVAAANATITLGGYEDGEYEE</sequence>
<evidence type="ECO:0000256" key="8">
    <source>
        <dbReference type="ARBA" id="ARBA00023136"/>
    </source>
</evidence>
<dbReference type="Proteomes" id="UP000014104">
    <property type="component" value="Unassembled WGS sequence"/>
</dbReference>
<evidence type="ECO:0000256" key="5">
    <source>
        <dbReference type="ARBA" id="ARBA00022683"/>
    </source>
</evidence>
<proteinExistence type="predicted"/>
<evidence type="ECO:0000256" key="6">
    <source>
        <dbReference type="ARBA" id="ARBA00022692"/>
    </source>
</evidence>
<protein>
    <recommendedName>
        <fullName evidence="14">PTS system mannose/fructose/sorbose-specific IIC component</fullName>
    </recommendedName>
</protein>
<dbReference type="Pfam" id="PF03609">
    <property type="entry name" value="EII-Sor"/>
    <property type="match status" value="1"/>
</dbReference>
<feature type="transmembrane region" description="Helical" evidence="9">
    <location>
        <begin position="181"/>
        <end position="200"/>
    </location>
</feature>
<accession>A0AAV3ITA7</accession>
<gene>
    <name evidence="11" type="ORF">I570_04496</name>
    <name evidence="10" type="ORF">OMU_04014</name>
</gene>
<feature type="transmembrane region" description="Helical" evidence="9">
    <location>
        <begin position="6"/>
        <end position="26"/>
    </location>
</feature>
<comment type="caution">
    <text evidence="11">The sequence shown here is derived from an EMBL/GenBank/DDBJ whole genome shotgun (WGS) entry which is preliminary data.</text>
</comment>
<reference evidence="10 12" key="1">
    <citation type="submission" date="2013-03" db="EMBL/GenBank/DDBJ databases">
        <title>The Genome Sequence of Enterococcus avium ATCC_14025 (Illumina only assembly).</title>
        <authorList>
            <consortium name="The Broad Institute Genomics Platform"/>
            <consortium name="The Broad Institute Genome Sequencing Center for Infectious Disease"/>
            <person name="Earl A."/>
            <person name="Russ C."/>
            <person name="Gilmore M."/>
            <person name="Surin D."/>
            <person name="Walker B."/>
            <person name="Young S."/>
            <person name="Zeng Q."/>
            <person name="Gargeya S."/>
            <person name="Fitzgerald M."/>
            <person name="Haas B."/>
            <person name="Abouelleil A."/>
            <person name="Allen A.W."/>
            <person name="Alvarado L."/>
            <person name="Arachchi H.M."/>
            <person name="Berlin A.M."/>
            <person name="Chapman S.B."/>
            <person name="Gainer-Dewar J."/>
            <person name="Goldberg J."/>
            <person name="Griggs A."/>
            <person name="Gujja S."/>
            <person name="Hansen M."/>
            <person name="Howarth C."/>
            <person name="Imamovic A."/>
            <person name="Ireland A."/>
            <person name="Larimer J."/>
            <person name="McCowan C."/>
            <person name="Murphy C."/>
            <person name="Pearson M."/>
            <person name="Poon T.W."/>
            <person name="Priest M."/>
            <person name="Roberts A."/>
            <person name="Saif S."/>
            <person name="Shea T."/>
            <person name="Sisk P."/>
            <person name="Sykes S."/>
            <person name="Wortman J."/>
            <person name="Nusbaum C."/>
            <person name="Birren B."/>
        </authorList>
    </citation>
    <scope>NUCLEOTIDE SEQUENCE [LARGE SCALE GENOMIC DNA]</scope>
    <source>
        <strain evidence="10 12">ATCC 14025</strain>
    </source>
</reference>
<keyword evidence="4" id="KW-0762">Sugar transport</keyword>
<evidence type="ECO:0000256" key="7">
    <source>
        <dbReference type="ARBA" id="ARBA00022989"/>
    </source>
</evidence>